<gene>
    <name evidence="1" type="ORF">FNH06_00590</name>
</gene>
<proteinExistence type="predicted"/>
<reference evidence="1 2" key="1">
    <citation type="submission" date="2019-07" db="EMBL/GenBank/DDBJ databases">
        <title>New species of Amycolatopsis and Streptomyces.</title>
        <authorList>
            <person name="Duangmal K."/>
            <person name="Teo W.F.A."/>
            <person name="Lipun K."/>
        </authorList>
    </citation>
    <scope>NUCLEOTIDE SEQUENCE [LARGE SCALE GENOMIC DNA]</scope>
    <source>
        <strain evidence="1 2">JCM 30562</strain>
    </source>
</reference>
<name>A0A558ANX8_9PSEU</name>
<dbReference type="OrthoDB" id="6182181at2"/>
<comment type="caution">
    <text evidence="1">The sequence shown here is derived from an EMBL/GenBank/DDBJ whole genome shotgun (WGS) entry which is preliminary data.</text>
</comment>
<sequence length="197" mass="21395">MTSVLPWTAPEVPAASGTEALAAEWVRPYNQAHHLARARDWLVWLVPDAPAELRIAALTHDIERMFPGGPALDHATTDWDSPFYLYPHMLRSAEIVGFWLAGLDTASLDIAEVRRLVGLHEVGGLNGADEVQAADSLSYLETLAGLTASWVSSGSCSRDKGIAKLTYMAGRVRVPAAREPVAALLEWATGQLPEEDR</sequence>
<organism evidence="1 2">
    <name type="scientific">Amycolatopsis acidiphila</name>
    <dbReference type="NCBI Taxonomy" id="715473"/>
    <lineage>
        <taxon>Bacteria</taxon>
        <taxon>Bacillati</taxon>
        <taxon>Actinomycetota</taxon>
        <taxon>Actinomycetes</taxon>
        <taxon>Pseudonocardiales</taxon>
        <taxon>Pseudonocardiaceae</taxon>
        <taxon>Amycolatopsis</taxon>
    </lineage>
</organism>
<dbReference type="Proteomes" id="UP000318578">
    <property type="component" value="Unassembled WGS sequence"/>
</dbReference>
<protein>
    <recommendedName>
        <fullName evidence="3">DUF4202 domain-containing protein</fullName>
    </recommendedName>
</protein>
<dbReference type="AlphaFoldDB" id="A0A558ANX8"/>
<accession>A0A558ANX8</accession>
<dbReference type="EMBL" id="VJZA01000001">
    <property type="protein sequence ID" value="TVT25963.1"/>
    <property type="molecule type" value="Genomic_DNA"/>
</dbReference>
<keyword evidence="2" id="KW-1185">Reference proteome</keyword>
<evidence type="ECO:0008006" key="3">
    <source>
        <dbReference type="Google" id="ProtNLM"/>
    </source>
</evidence>
<dbReference type="RefSeq" id="WP_144631906.1">
    <property type="nucleotide sequence ID" value="NZ_BNAX01000008.1"/>
</dbReference>
<evidence type="ECO:0000313" key="1">
    <source>
        <dbReference type="EMBL" id="TVT25963.1"/>
    </source>
</evidence>
<evidence type="ECO:0000313" key="2">
    <source>
        <dbReference type="Proteomes" id="UP000318578"/>
    </source>
</evidence>
<dbReference type="SUPFAM" id="SSF109604">
    <property type="entry name" value="HD-domain/PDEase-like"/>
    <property type="match status" value="1"/>
</dbReference>